<dbReference type="GO" id="GO:0005829">
    <property type="term" value="C:cytosol"/>
    <property type="evidence" value="ECO:0007669"/>
    <property type="project" value="TreeGrafter"/>
</dbReference>
<dbReference type="SFLD" id="SFLDG01082">
    <property type="entry name" value="B12-binding_domain_containing"/>
    <property type="match status" value="1"/>
</dbReference>
<dbReference type="GO" id="GO:0046872">
    <property type="term" value="F:metal ion binding"/>
    <property type="evidence" value="ECO:0007669"/>
    <property type="project" value="UniProtKB-KW"/>
</dbReference>
<dbReference type="Pfam" id="PF02310">
    <property type="entry name" value="B12-binding"/>
    <property type="match status" value="1"/>
</dbReference>
<keyword evidence="2" id="KW-0949">S-adenosyl-L-methionine</keyword>
<evidence type="ECO:0000256" key="4">
    <source>
        <dbReference type="ARBA" id="ARBA00023004"/>
    </source>
</evidence>
<evidence type="ECO:0000313" key="8">
    <source>
        <dbReference type="EMBL" id="TFU91337.1"/>
    </source>
</evidence>
<evidence type="ECO:0000256" key="2">
    <source>
        <dbReference type="ARBA" id="ARBA00022691"/>
    </source>
</evidence>
<dbReference type="PANTHER" id="PTHR43409">
    <property type="entry name" value="ANAEROBIC MAGNESIUM-PROTOPORPHYRIN IX MONOMETHYL ESTER CYCLASE-RELATED"/>
    <property type="match status" value="1"/>
</dbReference>
<sequence>MKVLLTTLNAKYIHTSLALRWLYVANKDKFDISFKEYVIKEEITTIVDDLLLQNPDVIGLSVYIWNVEKVKLLIDLIKEKSPQTIVIVGGPEVTYEPDYFVENWNVDYLISGEGEFVLGELLTAISTKSKPIIDGVSKRGSVSKIVAKADLEKLASLPSPYQLEEDKENMKNRLLYFETSRGCPYQCQYCLSSLEKGVRYFPKHHIVDNLSYFIRSNAKQIKFLDRTFNLNKEHTRFVFDFLIDHYRPGLSCQFEIYADLLTDESINYLNKNLPENYFRFEIGIQSTYEPTNIAVRRKQNFELLAGNIQKLMGGGRIDLHLDLIAGLPYETYERFVKSFNDVFCLKAKELQLGFLKMLRGTSLRRNADKYGYKYSLIAPYEIESNNDITHEELERIHDAEHALEKYWNSGKFSRTMQVLTDRYYKDRYFELFDEIGQYYNLHNLPHHGYRLEDIFLFLHNFLLSRGIDLFTELRTDYYCNFKIRPHGFWDDKIEKRERKQLLYQIGNDKPFLQKYGLNRKIIEKQAAIDIVENSDNEYLLTVFLQKDNSVEHLFLSYTFKE</sequence>
<comment type="cofactor">
    <cofactor evidence="1">
        <name>[4Fe-4S] cluster</name>
        <dbReference type="ChEBI" id="CHEBI:49883"/>
    </cofactor>
</comment>
<gene>
    <name evidence="8" type="ORF">E4T88_04975</name>
</gene>
<dbReference type="Pfam" id="PF13311">
    <property type="entry name" value="DUF4080"/>
    <property type="match status" value="1"/>
</dbReference>
<dbReference type="InterPro" id="IPR036724">
    <property type="entry name" value="Cobalamin-bd_sf"/>
</dbReference>
<dbReference type="SFLD" id="SFLDS00029">
    <property type="entry name" value="Radical_SAM"/>
    <property type="match status" value="1"/>
</dbReference>
<evidence type="ECO:0000313" key="9">
    <source>
        <dbReference type="Proteomes" id="UP000298285"/>
    </source>
</evidence>
<organism evidence="8 9">
    <name type="scientific">Dysgonomonas mossii</name>
    <dbReference type="NCBI Taxonomy" id="163665"/>
    <lineage>
        <taxon>Bacteria</taxon>
        <taxon>Pseudomonadati</taxon>
        <taxon>Bacteroidota</taxon>
        <taxon>Bacteroidia</taxon>
        <taxon>Bacteroidales</taxon>
        <taxon>Dysgonomonadaceae</taxon>
        <taxon>Dysgonomonas</taxon>
    </lineage>
</organism>
<feature type="domain" description="Radical SAM core" evidence="7">
    <location>
        <begin position="169"/>
        <end position="404"/>
    </location>
</feature>
<dbReference type="PROSITE" id="PS51918">
    <property type="entry name" value="RADICAL_SAM"/>
    <property type="match status" value="1"/>
</dbReference>
<dbReference type="SUPFAM" id="SSF52242">
    <property type="entry name" value="Cobalamin (vitamin B12)-binding domain"/>
    <property type="match status" value="1"/>
</dbReference>
<dbReference type="OrthoDB" id="9801424at2"/>
<dbReference type="GO" id="GO:0003824">
    <property type="term" value="F:catalytic activity"/>
    <property type="evidence" value="ECO:0007669"/>
    <property type="project" value="InterPro"/>
</dbReference>
<dbReference type="InterPro" id="IPR006638">
    <property type="entry name" value="Elp3/MiaA/NifB-like_rSAM"/>
</dbReference>
<dbReference type="Gene3D" id="3.80.30.20">
    <property type="entry name" value="tm_1862 like domain"/>
    <property type="match status" value="1"/>
</dbReference>
<dbReference type="InterPro" id="IPR025288">
    <property type="entry name" value="DUF4080"/>
</dbReference>
<feature type="domain" description="B12-binding" evidence="6">
    <location>
        <begin position="1"/>
        <end position="132"/>
    </location>
</feature>
<dbReference type="InterPro" id="IPR023404">
    <property type="entry name" value="rSAM_horseshoe"/>
</dbReference>
<evidence type="ECO:0000256" key="1">
    <source>
        <dbReference type="ARBA" id="ARBA00001966"/>
    </source>
</evidence>
<dbReference type="GO" id="GO:0031419">
    <property type="term" value="F:cobalamin binding"/>
    <property type="evidence" value="ECO:0007669"/>
    <property type="project" value="InterPro"/>
</dbReference>
<dbReference type="InterPro" id="IPR006158">
    <property type="entry name" value="Cobalamin-bd"/>
</dbReference>
<keyword evidence="4" id="KW-0408">Iron</keyword>
<dbReference type="PANTHER" id="PTHR43409:SF16">
    <property type="entry name" value="SLR0320 PROTEIN"/>
    <property type="match status" value="1"/>
</dbReference>
<keyword evidence="3" id="KW-0479">Metal-binding</keyword>
<dbReference type="InterPro" id="IPR058240">
    <property type="entry name" value="rSAM_sf"/>
</dbReference>
<dbReference type="SUPFAM" id="SSF102114">
    <property type="entry name" value="Radical SAM enzymes"/>
    <property type="match status" value="1"/>
</dbReference>
<dbReference type="InterPro" id="IPR007197">
    <property type="entry name" value="rSAM"/>
</dbReference>
<evidence type="ECO:0000259" key="6">
    <source>
        <dbReference type="PROSITE" id="PS51332"/>
    </source>
</evidence>
<evidence type="ECO:0000256" key="5">
    <source>
        <dbReference type="ARBA" id="ARBA00023014"/>
    </source>
</evidence>
<dbReference type="CDD" id="cd02068">
    <property type="entry name" value="radical_SAM_B12_BD"/>
    <property type="match status" value="1"/>
</dbReference>
<dbReference type="GO" id="GO:0051536">
    <property type="term" value="F:iron-sulfur cluster binding"/>
    <property type="evidence" value="ECO:0007669"/>
    <property type="project" value="UniProtKB-KW"/>
</dbReference>
<dbReference type="EMBL" id="SPPK01000001">
    <property type="protein sequence ID" value="TFU91337.1"/>
    <property type="molecule type" value="Genomic_DNA"/>
</dbReference>
<comment type="caution">
    <text evidence="8">The sequence shown here is derived from an EMBL/GenBank/DDBJ whole genome shotgun (WGS) entry which is preliminary data.</text>
</comment>
<accession>A0A4Y9IRX0</accession>
<name>A0A4Y9IRX0_9BACT</name>
<dbReference type="Gene3D" id="3.40.50.280">
    <property type="entry name" value="Cobalamin-binding domain"/>
    <property type="match status" value="1"/>
</dbReference>
<keyword evidence="5" id="KW-0411">Iron-sulfur</keyword>
<evidence type="ECO:0000259" key="7">
    <source>
        <dbReference type="PROSITE" id="PS51918"/>
    </source>
</evidence>
<dbReference type="Pfam" id="PF04055">
    <property type="entry name" value="Radical_SAM"/>
    <property type="match status" value="1"/>
</dbReference>
<evidence type="ECO:0000256" key="3">
    <source>
        <dbReference type="ARBA" id="ARBA00022723"/>
    </source>
</evidence>
<dbReference type="SMART" id="SM00729">
    <property type="entry name" value="Elp3"/>
    <property type="match status" value="1"/>
</dbReference>
<dbReference type="Proteomes" id="UP000298285">
    <property type="component" value="Unassembled WGS sequence"/>
</dbReference>
<dbReference type="AlphaFoldDB" id="A0A4Y9IRX0"/>
<dbReference type="RefSeq" id="WP_135104350.1">
    <property type="nucleotide sequence ID" value="NZ_JADGKW010000001.1"/>
</dbReference>
<reference evidence="8 9" key="1">
    <citation type="submission" date="2019-03" db="EMBL/GenBank/DDBJ databases">
        <title>Diversity of the mouse oral microbiome.</title>
        <authorList>
            <person name="Joseph S."/>
            <person name="Aduse-Opoku J."/>
            <person name="Curtis M."/>
            <person name="Wade W."/>
            <person name="Hashim A."/>
        </authorList>
    </citation>
    <scope>NUCLEOTIDE SEQUENCE [LARGE SCALE GENOMIC DNA]</scope>
    <source>
        <strain evidence="8 9">P11</strain>
    </source>
</reference>
<protein>
    <submittedName>
        <fullName evidence="8">DUF4080 domain-containing protein</fullName>
    </submittedName>
</protein>
<proteinExistence type="predicted"/>
<dbReference type="PROSITE" id="PS51332">
    <property type="entry name" value="B12_BINDING"/>
    <property type="match status" value="1"/>
</dbReference>
<dbReference type="InterPro" id="IPR051198">
    <property type="entry name" value="BchE-like"/>
</dbReference>